<accession>A0A2R8BA10</accession>
<dbReference type="RefSeq" id="WP_108827162.1">
    <property type="nucleotide sequence ID" value="NZ_OMOR01000001.1"/>
</dbReference>
<evidence type="ECO:0000259" key="1">
    <source>
        <dbReference type="Pfam" id="PF07045"/>
    </source>
</evidence>
<protein>
    <recommendedName>
        <fullName evidence="1">DUF1330 domain-containing protein</fullName>
    </recommendedName>
</protein>
<dbReference type="SUPFAM" id="SSF54909">
    <property type="entry name" value="Dimeric alpha+beta barrel"/>
    <property type="match status" value="1"/>
</dbReference>
<proteinExistence type="predicted"/>
<gene>
    <name evidence="2" type="ORF">ASD8599_00610</name>
</gene>
<dbReference type="Proteomes" id="UP000244880">
    <property type="component" value="Unassembled WGS sequence"/>
</dbReference>
<dbReference type="Gene3D" id="3.30.70.100">
    <property type="match status" value="1"/>
</dbReference>
<dbReference type="EMBL" id="OMOR01000001">
    <property type="protein sequence ID" value="SPH19870.1"/>
    <property type="molecule type" value="Genomic_DNA"/>
</dbReference>
<dbReference type="Pfam" id="PF07045">
    <property type="entry name" value="DUF1330"/>
    <property type="match status" value="1"/>
</dbReference>
<feature type="domain" description="DUF1330" evidence="1">
    <location>
        <begin position="5"/>
        <end position="93"/>
    </location>
</feature>
<dbReference type="InterPro" id="IPR011008">
    <property type="entry name" value="Dimeric_a/b-barrel"/>
</dbReference>
<dbReference type="OrthoDB" id="9806380at2"/>
<name>A0A2R8BA10_9RHOB</name>
<sequence>MAIHAVFTLSLTNPDRLAQYREVAAQALAKHGGAVVQASGSITRLDGDQDTPTMAAVLSFPDADAALAWHADPELAETHDLRRGSGNTNLILLG</sequence>
<dbReference type="InterPro" id="IPR010753">
    <property type="entry name" value="DUF1330"/>
</dbReference>
<reference evidence="2 3" key="1">
    <citation type="submission" date="2018-03" db="EMBL/GenBank/DDBJ databases">
        <authorList>
            <person name="Keele B.F."/>
        </authorList>
    </citation>
    <scope>NUCLEOTIDE SEQUENCE [LARGE SCALE GENOMIC DNA]</scope>
    <source>
        <strain evidence="2 3">CECT 8599</strain>
    </source>
</reference>
<keyword evidence="3" id="KW-1185">Reference proteome</keyword>
<evidence type="ECO:0000313" key="3">
    <source>
        <dbReference type="Proteomes" id="UP000244880"/>
    </source>
</evidence>
<evidence type="ECO:0000313" key="2">
    <source>
        <dbReference type="EMBL" id="SPH19870.1"/>
    </source>
</evidence>
<organism evidence="2 3">
    <name type="scientific">Ascidiaceihabitans donghaensis</name>
    <dbReference type="NCBI Taxonomy" id="1510460"/>
    <lineage>
        <taxon>Bacteria</taxon>
        <taxon>Pseudomonadati</taxon>
        <taxon>Pseudomonadota</taxon>
        <taxon>Alphaproteobacteria</taxon>
        <taxon>Rhodobacterales</taxon>
        <taxon>Paracoccaceae</taxon>
        <taxon>Ascidiaceihabitans</taxon>
    </lineage>
</organism>
<dbReference type="AlphaFoldDB" id="A0A2R8BA10"/>